<evidence type="ECO:0000313" key="4">
    <source>
        <dbReference type="Proteomes" id="UP000326939"/>
    </source>
</evidence>
<sequence>MEMFLQVNPNTANKFPIMVQKTRPWQKSYKHKTILCKREVAFRKKINFYEVLSLGSHNAGFDEIKKAYRSMVLQYHPDVCTASAKEESTKRFVKLQKAYETLSDPISRRMHDYELGLVDSRGFEFEGLPLEDRKNRFPREVWERQLHGLQQRSYARMEKRNNKYTQIIVACYPEKEVSIAPSLMSDCKINFFKNYYNLSSGLIYGKYYYITQNPLERKRGENLKETVRIKLPIVHSPGFRESSRLAKKIMCFKLGYNFKNGKLVRVMKESGRDDREEEECKGLLLKEIERWKKQQEKLSNHVEAPSAASTTTPSKRRRHLFPAS</sequence>
<dbReference type="CDD" id="cd06257">
    <property type="entry name" value="DnaJ"/>
    <property type="match status" value="1"/>
</dbReference>
<dbReference type="PANTHER" id="PTHR45090:SF3">
    <property type="entry name" value="OS09G0368800 PROTEIN"/>
    <property type="match status" value="1"/>
</dbReference>
<dbReference type="SUPFAM" id="SSF46565">
    <property type="entry name" value="Chaperone J-domain"/>
    <property type="match status" value="1"/>
</dbReference>
<feature type="compositionally biased region" description="Basic residues" evidence="1">
    <location>
        <begin position="314"/>
        <end position="324"/>
    </location>
</feature>
<organism evidence="3 4">
    <name type="scientific">Salix brachista</name>
    <dbReference type="NCBI Taxonomy" id="2182728"/>
    <lineage>
        <taxon>Eukaryota</taxon>
        <taxon>Viridiplantae</taxon>
        <taxon>Streptophyta</taxon>
        <taxon>Embryophyta</taxon>
        <taxon>Tracheophyta</taxon>
        <taxon>Spermatophyta</taxon>
        <taxon>Magnoliopsida</taxon>
        <taxon>eudicotyledons</taxon>
        <taxon>Gunneridae</taxon>
        <taxon>Pentapetalae</taxon>
        <taxon>rosids</taxon>
        <taxon>fabids</taxon>
        <taxon>Malpighiales</taxon>
        <taxon>Salicaceae</taxon>
        <taxon>Saliceae</taxon>
        <taxon>Salix</taxon>
    </lineage>
</organism>
<dbReference type="SMART" id="SM00271">
    <property type="entry name" value="DnaJ"/>
    <property type="match status" value="1"/>
</dbReference>
<feature type="domain" description="J" evidence="2">
    <location>
        <begin position="47"/>
        <end position="115"/>
    </location>
</feature>
<reference evidence="4" key="1">
    <citation type="journal article" date="2019" name="Gigascience">
        <title>De novo genome assembly of the endangered Acer yangbiense, a plant species with extremely small populations endemic to Yunnan Province, China.</title>
        <authorList>
            <person name="Yang J."/>
            <person name="Wariss H.M."/>
            <person name="Tao L."/>
            <person name="Zhang R."/>
            <person name="Yun Q."/>
            <person name="Hollingsworth P."/>
            <person name="Dao Z."/>
            <person name="Luo G."/>
            <person name="Guo H."/>
            <person name="Ma Y."/>
            <person name="Sun W."/>
        </authorList>
    </citation>
    <scope>NUCLEOTIDE SEQUENCE [LARGE SCALE GENOMIC DNA]</scope>
    <source>
        <strain evidence="4">cv. br00</strain>
    </source>
</reference>
<dbReference type="Gene3D" id="1.10.287.110">
    <property type="entry name" value="DnaJ domain"/>
    <property type="match status" value="1"/>
</dbReference>
<dbReference type="InterPro" id="IPR036869">
    <property type="entry name" value="J_dom_sf"/>
</dbReference>
<dbReference type="PRINTS" id="PR00625">
    <property type="entry name" value="JDOMAIN"/>
</dbReference>
<proteinExistence type="predicted"/>
<accession>A0A5N5MN90</accession>
<keyword evidence="4" id="KW-1185">Reference proteome</keyword>
<dbReference type="GO" id="GO:0009507">
    <property type="term" value="C:chloroplast"/>
    <property type="evidence" value="ECO:0007669"/>
    <property type="project" value="TreeGrafter"/>
</dbReference>
<name>A0A5N5MN90_9ROSI</name>
<dbReference type="Proteomes" id="UP000326939">
    <property type="component" value="Chromosome 5"/>
</dbReference>
<feature type="region of interest" description="Disordered" evidence="1">
    <location>
        <begin position="296"/>
        <end position="324"/>
    </location>
</feature>
<protein>
    <recommendedName>
        <fullName evidence="2">J domain-containing protein</fullName>
    </recommendedName>
</protein>
<dbReference type="PROSITE" id="PS50076">
    <property type="entry name" value="DNAJ_2"/>
    <property type="match status" value="1"/>
</dbReference>
<dbReference type="Pfam" id="PF00226">
    <property type="entry name" value="DnaJ"/>
    <property type="match status" value="1"/>
</dbReference>
<dbReference type="PANTHER" id="PTHR45090">
    <property type="entry name" value="CHAPERONE PROTEIN DNAJ 20 CHLOROPLASTIC"/>
    <property type="match status" value="1"/>
</dbReference>
<dbReference type="InterPro" id="IPR001623">
    <property type="entry name" value="DnaJ_domain"/>
</dbReference>
<dbReference type="InterPro" id="IPR053232">
    <property type="entry name" value="DnaJ_C/III_chloroplastic"/>
</dbReference>
<evidence type="ECO:0000259" key="2">
    <source>
        <dbReference type="PROSITE" id="PS50076"/>
    </source>
</evidence>
<gene>
    <name evidence="3" type="ORF">DKX38_007438</name>
</gene>
<dbReference type="EMBL" id="VDCV01000005">
    <property type="protein sequence ID" value="KAB5556529.1"/>
    <property type="molecule type" value="Genomic_DNA"/>
</dbReference>
<dbReference type="AlphaFoldDB" id="A0A5N5MN90"/>
<comment type="caution">
    <text evidence="3">The sequence shown here is derived from an EMBL/GenBank/DDBJ whole genome shotgun (WGS) entry which is preliminary data.</text>
</comment>
<evidence type="ECO:0000313" key="3">
    <source>
        <dbReference type="EMBL" id="KAB5556529.1"/>
    </source>
</evidence>
<evidence type="ECO:0000256" key="1">
    <source>
        <dbReference type="SAM" id="MobiDB-lite"/>
    </source>
</evidence>